<evidence type="ECO:0000313" key="8">
    <source>
        <dbReference type="Proteomes" id="UP000045782"/>
    </source>
</evidence>
<comment type="similarity">
    <text evidence="2 6">Belongs to the UPF0677 family.</text>
</comment>
<dbReference type="EMBL" id="CSWP01000010">
    <property type="protein sequence ID" value="CPV67655.1"/>
    <property type="molecule type" value="Genomic_DNA"/>
</dbReference>
<dbReference type="InterPro" id="IPR011610">
    <property type="entry name" value="SAM_mthyl_Trfase_ML2640-like"/>
</dbReference>
<dbReference type="InterPro" id="IPR029063">
    <property type="entry name" value="SAM-dependent_MTases_sf"/>
</dbReference>
<evidence type="ECO:0000256" key="4">
    <source>
        <dbReference type="ARBA" id="ARBA00022679"/>
    </source>
</evidence>
<keyword evidence="4 7" id="KW-0808">Transferase</keyword>
<comment type="function">
    <text evidence="1 6">Exhibits S-adenosyl-L-methionine-dependent methyltransferase activity.</text>
</comment>
<dbReference type="SUPFAM" id="SSF53335">
    <property type="entry name" value="S-adenosyl-L-methionine-dependent methyltransferases"/>
    <property type="match status" value="1"/>
</dbReference>
<protein>
    <recommendedName>
        <fullName evidence="6">S-adenosyl-L-methionine-dependent methyltransferase</fullName>
        <ecNumber evidence="6">2.1.1.-</ecNumber>
    </recommendedName>
</protein>
<dbReference type="GO" id="GO:0008168">
    <property type="term" value="F:methyltransferase activity"/>
    <property type="evidence" value="ECO:0007669"/>
    <property type="project" value="UniProtKB-UniRule"/>
</dbReference>
<dbReference type="Proteomes" id="UP000045782">
    <property type="component" value="Unassembled WGS sequence"/>
</dbReference>
<reference evidence="7 8" key="1">
    <citation type="submission" date="2015-03" db="EMBL/GenBank/DDBJ databases">
        <authorList>
            <person name="Murphy D."/>
        </authorList>
    </citation>
    <scope>NUCLEOTIDE SEQUENCE [LARGE SCALE GENOMIC DNA]</scope>
    <source>
        <strain evidence="7 8">PAP088</strain>
    </source>
</reference>
<evidence type="ECO:0000256" key="5">
    <source>
        <dbReference type="ARBA" id="ARBA00022691"/>
    </source>
</evidence>
<dbReference type="Gene3D" id="3.40.50.150">
    <property type="entry name" value="Vaccinia Virus protein VP39"/>
    <property type="match status" value="1"/>
</dbReference>
<dbReference type="GO" id="GO:0032259">
    <property type="term" value="P:methylation"/>
    <property type="evidence" value="ECO:0007669"/>
    <property type="project" value="UniProtKB-KW"/>
</dbReference>
<dbReference type="RefSeq" id="WP_016892685.1">
    <property type="nucleotide sequence ID" value="NZ_CSWP01000010.1"/>
</dbReference>
<dbReference type="EC" id="2.1.1.-" evidence="6"/>
<accession>A0A0U0ZRQ0</accession>
<dbReference type="PANTHER" id="PTHR43619">
    <property type="entry name" value="S-ADENOSYL-L-METHIONINE-DEPENDENT METHYLTRANSFERASE YKTD-RELATED"/>
    <property type="match status" value="1"/>
</dbReference>
<dbReference type="NCBIfam" id="TIGR00027">
    <property type="entry name" value="mthyl_TIGR00027"/>
    <property type="match status" value="1"/>
</dbReference>
<gene>
    <name evidence="7" type="ORF">ERS075579_04241</name>
</gene>
<organism evidence="7 8">
    <name type="scientific">Mycobacteroides abscessus</name>
    <dbReference type="NCBI Taxonomy" id="36809"/>
    <lineage>
        <taxon>Bacteria</taxon>
        <taxon>Bacillati</taxon>
        <taxon>Actinomycetota</taxon>
        <taxon>Actinomycetes</taxon>
        <taxon>Mycobacteriales</taxon>
        <taxon>Mycobacteriaceae</taxon>
        <taxon>Mycobacteroides</taxon>
    </lineage>
</organism>
<evidence type="ECO:0000256" key="3">
    <source>
        <dbReference type="ARBA" id="ARBA00022603"/>
    </source>
</evidence>
<evidence type="ECO:0000256" key="6">
    <source>
        <dbReference type="RuleBase" id="RU362030"/>
    </source>
</evidence>
<dbReference type="AlphaFoldDB" id="A0A0U0ZRQ0"/>
<dbReference type="PANTHER" id="PTHR43619:SF2">
    <property type="entry name" value="S-ADENOSYL-L-METHIONINE-DEPENDENT METHYLTRANSFERASES SUPERFAMILY PROTEIN"/>
    <property type="match status" value="1"/>
</dbReference>
<dbReference type="InterPro" id="IPR007213">
    <property type="entry name" value="Ppm1/Ppm2/Tcmp"/>
</dbReference>
<evidence type="ECO:0000256" key="2">
    <source>
        <dbReference type="ARBA" id="ARBA00008138"/>
    </source>
</evidence>
<dbReference type="Pfam" id="PF04072">
    <property type="entry name" value="LCM"/>
    <property type="match status" value="1"/>
</dbReference>
<proteinExistence type="inferred from homology"/>
<name>A0A0U0ZRQ0_9MYCO</name>
<keyword evidence="3 6" id="KW-0489">Methyltransferase</keyword>
<keyword evidence="5 6" id="KW-0949">S-adenosyl-L-methionine</keyword>
<sequence>MRTDTDTWDIQTSVGSTALAVAAGRALARHPANGAPIDPYAELFCRAAGGQWSDLVQGKQSDHALSSEDFGRSFANFQAARTAFFDNFFMTTSDTGVRQVVLLASGLDCRAYRLQWPAKTQVYELDQPLVQQFKQETLDAHGAAPSAIRHPISVDLRQDWSTALQESGFDPSKPSAWLVEGLLFFLKSSAQDLLLETIDSLAAPGSHIAVEQRDTYPDIEFEMRRAAATDSAGPDGSPLADFLALIYNESRSEAATWLRGRGWAAERIALLDYMNASGFDLPAYGSVGWDTLRYTNMVTAAKR</sequence>
<evidence type="ECO:0000313" key="7">
    <source>
        <dbReference type="EMBL" id="CPV67655.1"/>
    </source>
</evidence>
<evidence type="ECO:0000256" key="1">
    <source>
        <dbReference type="ARBA" id="ARBA00003907"/>
    </source>
</evidence>